<reference evidence="3" key="1">
    <citation type="submission" date="2016-10" db="EMBL/GenBank/DDBJ databases">
        <authorList>
            <person name="Varghese N."/>
            <person name="Submissions S."/>
        </authorList>
    </citation>
    <scope>NUCLEOTIDE SEQUENCE [LARGE SCALE GENOMIC DNA]</scope>
    <source>
        <strain evidence="3">JCM 10271</strain>
    </source>
</reference>
<protein>
    <recommendedName>
        <fullName evidence="4">DUF3047 domain-containing protein</fullName>
    </recommendedName>
</protein>
<dbReference type="InterPro" id="IPR021409">
    <property type="entry name" value="DUF3047"/>
</dbReference>
<evidence type="ECO:0000256" key="1">
    <source>
        <dbReference type="SAM" id="SignalP"/>
    </source>
</evidence>
<evidence type="ECO:0008006" key="4">
    <source>
        <dbReference type="Google" id="ProtNLM"/>
    </source>
</evidence>
<evidence type="ECO:0000313" key="3">
    <source>
        <dbReference type="Proteomes" id="UP000243106"/>
    </source>
</evidence>
<organism evidence="2 3">
    <name type="scientific">Roseivivax halotolerans</name>
    <dbReference type="NCBI Taxonomy" id="93684"/>
    <lineage>
        <taxon>Bacteria</taxon>
        <taxon>Pseudomonadati</taxon>
        <taxon>Pseudomonadota</taxon>
        <taxon>Alphaproteobacteria</taxon>
        <taxon>Rhodobacterales</taxon>
        <taxon>Roseobacteraceae</taxon>
        <taxon>Roseivivax</taxon>
    </lineage>
</organism>
<sequence>MRIISTLAAGALTLAAAGAAFAASVPFDDAWKVQRFSLFSGNDYDFNGDTLAVGSDGTVSIAYRPLAEENWSARSASWSWGVDEGVPPTDLSQKGGDDRNLAVYFVFLPEDRAEEMQGVAITSLLNEDDIRALVYVWGGDHERGEMLDSPYLGERGKTVVLRPSGTGAHEESVDLAADHEAAFGTQPGALVGVAISGDSDDTETSIDASVSNFVVE</sequence>
<feature type="signal peptide" evidence="1">
    <location>
        <begin position="1"/>
        <end position="22"/>
    </location>
</feature>
<dbReference type="Pfam" id="PF11249">
    <property type="entry name" value="DUF3047"/>
    <property type="match status" value="1"/>
</dbReference>
<dbReference type="RefSeq" id="WP_093014625.1">
    <property type="nucleotide sequence ID" value="NZ_FOXV01000014.1"/>
</dbReference>
<gene>
    <name evidence="2" type="ORF">SAMN05421853_11411</name>
</gene>
<name>A0A1I6A1E0_9RHOB</name>
<keyword evidence="3" id="KW-1185">Reference proteome</keyword>
<keyword evidence="1" id="KW-0732">Signal</keyword>
<dbReference type="STRING" id="93684.SAMN05421853_11411"/>
<dbReference type="Proteomes" id="UP000243106">
    <property type="component" value="Unassembled WGS sequence"/>
</dbReference>
<evidence type="ECO:0000313" key="2">
    <source>
        <dbReference type="EMBL" id="SFQ62529.1"/>
    </source>
</evidence>
<accession>A0A1I6A1E0</accession>
<dbReference type="AlphaFoldDB" id="A0A1I6A1E0"/>
<feature type="chain" id="PRO_5017260772" description="DUF3047 domain-containing protein" evidence="1">
    <location>
        <begin position="23"/>
        <end position="216"/>
    </location>
</feature>
<dbReference type="EMBL" id="FOXV01000014">
    <property type="protein sequence ID" value="SFQ62529.1"/>
    <property type="molecule type" value="Genomic_DNA"/>
</dbReference>
<proteinExistence type="predicted"/>